<dbReference type="STRING" id="1117647.M5M_07055"/>
<name>K4KHV1_SIMAS</name>
<keyword evidence="2" id="KW-1185">Reference proteome</keyword>
<dbReference type="HOGENOM" id="CLU_161871_1_0_6"/>
<evidence type="ECO:0000313" key="2">
    <source>
        <dbReference type="Proteomes" id="UP000000466"/>
    </source>
</evidence>
<evidence type="ECO:0000313" key="1">
    <source>
        <dbReference type="EMBL" id="AFU98606.1"/>
    </source>
</evidence>
<dbReference type="KEGG" id="saga:M5M_07055"/>
<sequence length="107" mass="12150">MSTQMNRLLLAFERILREANREAINPILDELTVDDLKPVANLVARARADYLKHLHELAKQYESKDGLPDEAEMKVLATKRQRFIDLVEGSKSVETAIQRGYLDVKGG</sequence>
<dbReference type="OrthoDB" id="6198873at2"/>
<dbReference type="eggNOG" id="ENOG5032YEA">
    <property type="taxonomic scope" value="Bacteria"/>
</dbReference>
<organism evidence="1 2">
    <name type="scientific">Simiduia agarivorans (strain DSM 21679 / JCM 13881 / BCRC 17597 / SA1)</name>
    <dbReference type="NCBI Taxonomy" id="1117647"/>
    <lineage>
        <taxon>Bacteria</taxon>
        <taxon>Pseudomonadati</taxon>
        <taxon>Pseudomonadota</taxon>
        <taxon>Gammaproteobacteria</taxon>
        <taxon>Cellvibrionales</taxon>
        <taxon>Cellvibrionaceae</taxon>
        <taxon>Simiduia</taxon>
    </lineage>
</organism>
<dbReference type="Proteomes" id="UP000000466">
    <property type="component" value="Chromosome"/>
</dbReference>
<reference evidence="1 2" key="1">
    <citation type="journal article" date="2013" name="Genome Announc.">
        <title>Complete genome sequence of Simiduia agarivorans SA1(T), a marine bacterium able to degrade a variety of polysaccharides.</title>
        <authorList>
            <person name="Lin S.Y."/>
            <person name="Shieh W.Y."/>
            <person name="Chen J.S."/>
            <person name="Tang S.L."/>
        </authorList>
    </citation>
    <scope>NUCLEOTIDE SEQUENCE [LARGE SCALE GENOMIC DNA]</scope>
    <source>
        <strain evidence="2">DSM 21679 / JCM 13881 / BCRC 17597 / SA1</strain>
    </source>
</reference>
<dbReference type="AlphaFoldDB" id="K4KHV1"/>
<accession>K4KHV1</accession>
<proteinExistence type="predicted"/>
<protein>
    <submittedName>
        <fullName evidence="1">Uncharacterized protein</fullName>
    </submittedName>
</protein>
<dbReference type="EMBL" id="CP003746">
    <property type="protein sequence ID" value="AFU98606.1"/>
    <property type="molecule type" value="Genomic_DNA"/>
</dbReference>
<gene>
    <name evidence="1" type="ordered locus">M5M_07055</name>
</gene>